<dbReference type="Gene3D" id="2.60.60.30">
    <property type="entry name" value="sav2460 like domains"/>
    <property type="match status" value="1"/>
</dbReference>
<evidence type="ECO:0000259" key="3">
    <source>
        <dbReference type="Pfam" id="PF04471"/>
    </source>
</evidence>
<dbReference type="EMBL" id="JBHMCT010000003">
    <property type="protein sequence ID" value="MFB9552889.1"/>
    <property type="molecule type" value="Genomic_DNA"/>
</dbReference>
<protein>
    <submittedName>
        <fullName evidence="4">Restriction endonuclease</fullName>
        <ecNumber evidence="4">3.1.21.-</ecNumber>
    </submittedName>
</protein>
<dbReference type="GO" id="GO:0004519">
    <property type="term" value="F:endonuclease activity"/>
    <property type="evidence" value="ECO:0007669"/>
    <property type="project" value="UniProtKB-KW"/>
</dbReference>
<dbReference type="InterPro" id="IPR011856">
    <property type="entry name" value="tRNA_endonuc-like_dom_sf"/>
</dbReference>
<evidence type="ECO:0000256" key="1">
    <source>
        <dbReference type="SAM" id="MobiDB-lite"/>
    </source>
</evidence>
<dbReference type="EC" id="3.1.21.-" evidence="4"/>
<comment type="caution">
    <text evidence="4">The sequence shown here is derived from an EMBL/GenBank/DDBJ whole genome shotgun (WGS) entry which is preliminary data.</text>
</comment>
<organism evidence="4 5">
    <name type="scientific">Streptomyces roseoviridis</name>
    <dbReference type="NCBI Taxonomy" id="67361"/>
    <lineage>
        <taxon>Bacteria</taxon>
        <taxon>Bacillati</taxon>
        <taxon>Actinomycetota</taxon>
        <taxon>Actinomycetes</taxon>
        <taxon>Kitasatosporales</taxon>
        <taxon>Streptomycetaceae</taxon>
        <taxon>Streptomyces</taxon>
    </lineage>
</organism>
<dbReference type="Proteomes" id="UP001589716">
    <property type="component" value="Unassembled WGS sequence"/>
</dbReference>
<dbReference type="InterPro" id="IPR052906">
    <property type="entry name" value="Type_IV_Methyl-Rstrct_Enzyme"/>
</dbReference>
<feature type="compositionally biased region" description="Basic and acidic residues" evidence="1">
    <location>
        <begin position="33"/>
        <end position="45"/>
    </location>
</feature>
<dbReference type="Pfam" id="PF02342">
    <property type="entry name" value="TerD"/>
    <property type="match status" value="1"/>
</dbReference>
<keyword evidence="4" id="KW-0540">Nuclease</keyword>
<keyword evidence="5" id="KW-1185">Reference proteome</keyword>
<dbReference type="Gene3D" id="3.40.1350.10">
    <property type="match status" value="1"/>
</dbReference>
<gene>
    <name evidence="4" type="ORF">ACFFTP_01595</name>
</gene>
<dbReference type="InterPro" id="IPR007560">
    <property type="entry name" value="Restrct_endonuc_IV_Mrr"/>
</dbReference>
<dbReference type="PANTHER" id="PTHR30015">
    <property type="entry name" value="MRR RESTRICTION SYSTEM PROTEIN"/>
    <property type="match status" value="1"/>
</dbReference>
<feature type="region of interest" description="Disordered" evidence="1">
    <location>
        <begin position="23"/>
        <end position="45"/>
    </location>
</feature>
<dbReference type="InterPro" id="IPR011335">
    <property type="entry name" value="Restrct_endonuc-II-like"/>
</dbReference>
<accession>A0ABV5QHB6</accession>
<dbReference type="Pfam" id="PF04471">
    <property type="entry name" value="Mrr_cat"/>
    <property type="match status" value="1"/>
</dbReference>
<evidence type="ECO:0000259" key="2">
    <source>
        <dbReference type="Pfam" id="PF02342"/>
    </source>
</evidence>
<keyword evidence="4" id="KW-0378">Hydrolase</keyword>
<dbReference type="GO" id="GO:0016787">
    <property type="term" value="F:hydrolase activity"/>
    <property type="evidence" value="ECO:0007669"/>
    <property type="project" value="UniProtKB-KW"/>
</dbReference>
<evidence type="ECO:0000313" key="4">
    <source>
        <dbReference type="EMBL" id="MFB9552889.1"/>
    </source>
</evidence>
<proteinExistence type="predicted"/>
<name>A0ABV5QHB6_9ACTN</name>
<dbReference type="PANTHER" id="PTHR30015:SF7">
    <property type="entry name" value="TYPE IV METHYL-DIRECTED RESTRICTION ENZYME ECOKMRR"/>
    <property type="match status" value="1"/>
</dbReference>
<dbReference type="RefSeq" id="WP_345486618.1">
    <property type="nucleotide sequence ID" value="NZ_BAAAWU010000001.1"/>
</dbReference>
<feature type="domain" description="TerD" evidence="2">
    <location>
        <begin position="546"/>
        <end position="690"/>
    </location>
</feature>
<reference evidence="4 5" key="1">
    <citation type="submission" date="2024-09" db="EMBL/GenBank/DDBJ databases">
        <authorList>
            <person name="Sun Q."/>
            <person name="Mori K."/>
        </authorList>
    </citation>
    <scope>NUCLEOTIDE SEQUENCE [LARGE SCALE GENOMIC DNA]</scope>
    <source>
        <strain evidence="4 5">JCM 4414</strain>
    </source>
</reference>
<sequence length="695" mass="75498">MGRRSSGLIGAWAEAQRVAQREREGQLQAVVRRQREAERSQRSYERDVARMQREQRAEYRRHRDADALRRTRELDERVALLEGMLSSGCRQVPLGVESLRQSEEIEPFAPGRLAEPVAMPDQRLYRPRGAAWTAAGRAQEEQEARAAFERDWYAAQAAEARRVEQLAAYRRQYDEWAAARLAEIREHNGGIAAMVEALRAGEPETVVEFFSAVLYASGAWPEGFPREVSAAYDREARRLVLDWELPGYEVVPAAKGIKYLPSTDQEKEVARPVTQRRALYRDVLAQCVLLALRELFVGDRFGALESVALNGFVEGVDPATGVAGRVCVASVAVERSVFEQLNLELVSAVDCMTGALSGRLSAKPDERVAVLPLLSPERVGSEVVSHGDGEEPDLLAMDPIAFEGLVAELFRARGLQAVTTQRSNDGGVDVRALDPDPISGGSIVVQVKRYRNTVPPSAVRDLFGTVQDAGANKGVLVTTSKFGPGSYTFANGKPLTLISGTELVDLLHQHGLRGRLGTGAVERVAVAEAPAEQDEGFNLLGMVWSGSVALDVCALVCAGSRVLGDEWFVFFNNPATPDGSVAMVTAPRGDKAAVRVGFDALPRRADRLVLVAAVDPEVNPEADLAGFVEAGIVLRDDSGAELDRLRVSEGRAGESALVLGSFRRREGGDWDFVLGGKGYRGGLAELVGDFGIEVE</sequence>
<dbReference type="CDD" id="cd06974">
    <property type="entry name" value="TerD_like"/>
    <property type="match status" value="1"/>
</dbReference>
<dbReference type="InterPro" id="IPR003325">
    <property type="entry name" value="TerD"/>
</dbReference>
<evidence type="ECO:0000313" key="5">
    <source>
        <dbReference type="Proteomes" id="UP001589716"/>
    </source>
</evidence>
<dbReference type="SUPFAM" id="SSF52980">
    <property type="entry name" value="Restriction endonuclease-like"/>
    <property type="match status" value="1"/>
</dbReference>
<feature type="domain" description="Restriction endonuclease type IV Mrr" evidence="3">
    <location>
        <begin position="395"/>
        <end position="507"/>
    </location>
</feature>
<keyword evidence="4" id="KW-0255">Endonuclease</keyword>